<feature type="region of interest" description="Disordered" evidence="4">
    <location>
        <begin position="61"/>
        <end position="88"/>
    </location>
</feature>
<evidence type="ECO:0000256" key="3">
    <source>
        <dbReference type="ARBA" id="ARBA00023002"/>
    </source>
</evidence>
<dbReference type="InterPro" id="IPR006657">
    <property type="entry name" value="MoPterin_dinucl-bd_dom"/>
</dbReference>
<dbReference type="PANTHER" id="PTHR43742:SF10">
    <property type="entry name" value="TRIMETHYLAMINE-N-OXIDE REDUCTASE 2"/>
    <property type="match status" value="1"/>
</dbReference>
<dbReference type="SUPFAM" id="SSF50692">
    <property type="entry name" value="ADC-like"/>
    <property type="match status" value="1"/>
</dbReference>
<evidence type="ECO:0000313" key="7">
    <source>
        <dbReference type="Proteomes" id="UP000461948"/>
    </source>
</evidence>
<evidence type="ECO:0000259" key="5">
    <source>
        <dbReference type="Pfam" id="PF01568"/>
    </source>
</evidence>
<accession>A0A7X2SUU5</accession>
<feature type="non-terminal residue" evidence="6">
    <location>
        <position position="1"/>
    </location>
</feature>
<dbReference type="AlphaFoldDB" id="A0A7X2SUU5"/>
<feature type="domain" description="Molybdopterin dinucleotide-binding" evidence="5">
    <location>
        <begin position="7"/>
        <end position="97"/>
    </location>
</feature>
<keyword evidence="3" id="KW-0560">Oxidoreductase</keyword>
<dbReference type="Pfam" id="PF01568">
    <property type="entry name" value="Molydop_binding"/>
    <property type="match status" value="1"/>
</dbReference>
<feature type="compositionally biased region" description="Polar residues" evidence="4">
    <location>
        <begin position="77"/>
        <end position="88"/>
    </location>
</feature>
<comment type="caution">
    <text evidence="6">The sequence shown here is derived from an EMBL/GenBank/DDBJ whole genome shotgun (WGS) entry which is preliminary data.</text>
</comment>
<evidence type="ECO:0000313" key="6">
    <source>
        <dbReference type="EMBL" id="MSE14314.1"/>
    </source>
</evidence>
<gene>
    <name evidence="6" type="ORF">GKC49_03890</name>
</gene>
<evidence type="ECO:0000256" key="4">
    <source>
        <dbReference type="SAM" id="MobiDB-lite"/>
    </source>
</evidence>
<organism evidence="6 7">
    <name type="scientific">Enterobacter agglomerans</name>
    <name type="common">Erwinia herbicola</name>
    <name type="synonym">Pantoea agglomerans</name>
    <dbReference type="NCBI Taxonomy" id="549"/>
    <lineage>
        <taxon>Bacteria</taxon>
        <taxon>Pseudomonadati</taxon>
        <taxon>Pseudomonadota</taxon>
        <taxon>Gammaproteobacteria</taxon>
        <taxon>Enterobacterales</taxon>
        <taxon>Erwiniaceae</taxon>
        <taxon>Pantoea</taxon>
        <taxon>Pantoea agglomerans group</taxon>
    </lineage>
</organism>
<dbReference type="GO" id="GO:0009055">
    <property type="term" value="F:electron transfer activity"/>
    <property type="evidence" value="ECO:0007669"/>
    <property type="project" value="TreeGrafter"/>
</dbReference>
<dbReference type="GO" id="GO:0030288">
    <property type="term" value="C:outer membrane-bounded periplasmic space"/>
    <property type="evidence" value="ECO:0007669"/>
    <property type="project" value="TreeGrafter"/>
</dbReference>
<dbReference type="EMBL" id="WKLC01000090">
    <property type="protein sequence ID" value="MSE14314.1"/>
    <property type="molecule type" value="Genomic_DNA"/>
</dbReference>
<dbReference type="GO" id="GO:0009061">
    <property type="term" value="P:anaerobic respiration"/>
    <property type="evidence" value="ECO:0007669"/>
    <property type="project" value="TreeGrafter"/>
</dbReference>
<proteinExistence type="predicted"/>
<keyword evidence="2" id="KW-0500">Molybdenum</keyword>
<evidence type="ECO:0000256" key="1">
    <source>
        <dbReference type="ARBA" id="ARBA00001942"/>
    </source>
</evidence>
<protein>
    <submittedName>
        <fullName evidence="6">Asp-tRNA(Asn)/Glu-tRNA(Gln) amidotransferase GatCAB subunit C</fullName>
    </submittedName>
</protein>
<reference evidence="6 7" key="1">
    <citation type="submission" date="2019-11" db="EMBL/GenBank/DDBJ databases">
        <title>Draft Genome Sequence of Plant Growth-Promoting Rhizosphere-Associated Bacteria.</title>
        <authorList>
            <person name="Vasilyev I.Y."/>
            <person name="Radchenko V."/>
            <person name="Ilnitskaya E.V."/>
        </authorList>
    </citation>
    <scope>NUCLEOTIDE SEQUENCE [LARGE SCALE GENOMIC DNA]</scope>
    <source>
        <strain evidence="6 7">VRA_MhP_f</strain>
    </source>
</reference>
<sequence length="125" mass="13493">TKIAGREPLWMHPEDAAARGIEENSIVKVFNGRGALLAGVHLTQDILPGVVQMSTGAWYDPLDQQDGQPLDKHGNPNVLTQDSGSSRLGQGCSAQTCFVEIALYQQPLPEITAWLPPAFVAWSAE</sequence>
<dbReference type="GO" id="GO:0030151">
    <property type="term" value="F:molybdenum ion binding"/>
    <property type="evidence" value="ECO:0007669"/>
    <property type="project" value="TreeGrafter"/>
</dbReference>
<dbReference type="GO" id="GO:0016491">
    <property type="term" value="F:oxidoreductase activity"/>
    <property type="evidence" value="ECO:0007669"/>
    <property type="project" value="UniProtKB-KW"/>
</dbReference>
<dbReference type="InterPro" id="IPR009010">
    <property type="entry name" value="Asp_de-COase-like_dom_sf"/>
</dbReference>
<dbReference type="Gene3D" id="2.40.40.20">
    <property type="match status" value="1"/>
</dbReference>
<name>A0A7X2SUU5_ENTAG</name>
<dbReference type="PANTHER" id="PTHR43742">
    <property type="entry name" value="TRIMETHYLAMINE-N-OXIDE REDUCTASE"/>
    <property type="match status" value="1"/>
</dbReference>
<evidence type="ECO:0000256" key="2">
    <source>
        <dbReference type="ARBA" id="ARBA00022505"/>
    </source>
</evidence>
<comment type="cofactor">
    <cofactor evidence="1">
        <name>Mo-bis(molybdopterin guanine dinucleotide)</name>
        <dbReference type="ChEBI" id="CHEBI:60539"/>
    </cofactor>
</comment>
<keyword evidence="6" id="KW-0808">Transferase</keyword>
<dbReference type="InterPro" id="IPR050612">
    <property type="entry name" value="Prok_Mopterin_Oxidored"/>
</dbReference>
<dbReference type="GO" id="GO:0043546">
    <property type="term" value="F:molybdopterin cofactor binding"/>
    <property type="evidence" value="ECO:0007669"/>
    <property type="project" value="InterPro"/>
</dbReference>
<dbReference type="GO" id="GO:0016740">
    <property type="term" value="F:transferase activity"/>
    <property type="evidence" value="ECO:0007669"/>
    <property type="project" value="UniProtKB-KW"/>
</dbReference>
<dbReference type="Proteomes" id="UP000461948">
    <property type="component" value="Unassembled WGS sequence"/>
</dbReference>